<evidence type="ECO:0000313" key="4">
    <source>
        <dbReference type="EMBL" id="HEB43950.1"/>
    </source>
</evidence>
<proteinExistence type="predicted"/>
<dbReference type="AlphaFoldDB" id="A0A7C1P1L9"/>
<dbReference type="PANTHER" id="PTHR10584">
    <property type="entry name" value="SUGAR KINASE"/>
    <property type="match status" value="1"/>
</dbReference>
<dbReference type="SUPFAM" id="SSF53613">
    <property type="entry name" value="Ribokinase-like"/>
    <property type="match status" value="1"/>
</dbReference>
<reference evidence="4" key="1">
    <citation type="journal article" date="2020" name="mSystems">
        <title>Genome- and Community-Level Interaction Insights into Carbon Utilization and Element Cycling Functions of Hydrothermarchaeota in Hydrothermal Sediment.</title>
        <authorList>
            <person name="Zhou Z."/>
            <person name="Liu Y."/>
            <person name="Xu W."/>
            <person name="Pan J."/>
            <person name="Luo Z.H."/>
            <person name="Li M."/>
        </authorList>
    </citation>
    <scope>NUCLEOTIDE SEQUENCE [LARGE SCALE GENOMIC DNA]</scope>
    <source>
        <strain evidence="4">SpSt-243</strain>
    </source>
</reference>
<dbReference type="GO" id="GO:0016301">
    <property type="term" value="F:kinase activity"/>
    <property type="evidence" value="ECO:0007669"/>
    <property type="project" value="UniProtKB-KW"/>
</dbReference>
<evidence type="ECO:0000259" key="3">
    <source>
        <dbReference type="Pfam" id="PF00294"/>
    </source>
</evidence>
<keyword evidence="2 4" id="KW-0418">Kinase</keyword>
<organism evidence="4">
    <name type="scientific">Agrobacterium albertimagni</name>
    <dbReference type="NCBI Taxonomy" id="147266"/>
    <lineage>
        <taxon>Bacteria</taxon>
        <taxon>Pseudomonadati</taxon>
        <taxon>Pseudomonadota</taxon>
        <taxon>Alphaproteobacteria</taxon>
        <taxon>Hyphomicrobiales</taxon>
        <taxon>Rhizobiaceae</taxon>
        <taxon>Rhizobium/Agrobacterium group</taxon>
        <taxon>Agrobacterium</taxon>
    </lineage>
</organism>
<keyword evidence="1" id="KW-0808">Transferase</keyword>
<dbReference type="InterPro" id="IPR011611">
    <property type="entry name" value="PfkB_dom"/>
</dbReference>
<evidence type="ECO:0000256" key="2">
    <source>
        <dbReference type="ARBA" id="ARBA00022777"/>
    </source>
</evidence>
<protein>
    <submittedName>
        <fullName evidence="4">Carbohydrate kinase</fullName>
    </submittedName>
</protein>
<dbReference type="InterPro" id="IPR029056">
    <property type="entry name" value="Ribokinase-like"/>
</dbReference>
<dbReference type="EMBL" id="DSKI01000500">
    <property type="protein sequence ID" value="HEB43950.1"/>
    <property type="molecule type" value="Genomic_DNA"/>
</dbReference>
<feature type="domain" description="Carbohydrate kinase PfkB" evidence="3">
    <location>
        <begin position="192"/>
        <end position="274"/>
    </location>
</feature>
<evidence type="ECO:0000256" key="1">
    <source>
        <dbReference type="ARBA" id="ARBA00022679"/>
    </source>
</evidence>
<sequence>MTKTDRKRVVVIGHINHDRIWRLTEPLRAGGRIAWSSRETRLGGGGYFTARRLLDLGHNVALLSNLMSDAHGENAFAELQDAGFDTSLIARRDGETDFADILLDPTGERTILSSERRLSRTVLLDHEIAADAFYVNAPKLPDAILASLKRAPLVISQLPLREGEVRAADIMVGSKADLPDIPIADVWGKARRLASNRLTHLVMTDGPAAISVYDGNTETRVTLGRCVTVRDTIGAGDTFSGSLLHTVLGGKNVVEASQLAGDATTAWLERRESQTRSATEKSIS</sequence>
<dbReference type="Gene3D" id="3.40.1190.20">
    <property type="match status" value="1"/>
</dbReference>
<name>A0A7C1P1L9_9HYPH</name>
<comment type="caution">
    <text evidence="4">The sequence shown here is derived from an EMBL/GenBank/DDBJ whole genome shotgun (WGS) entry which is preliminary data.</text>
</comment>
<dbReference type="PANTHER" id="PTHR10584:SF166">
    <property type="entry name" value="RIBOKINASE"/>
    <property type="match status" value="1"/>
</dbReference>
<dbReference type="Pfam" id="PF00294">
    <property type="entry name" value="PfkB"/>
    <property type="match status" value="2"/>
</dbReference>
<gene>
    <name evidence="4" type="ORF">ENP70_09685</name>
</gene>
<feature type="domain" description="Carbohydrate kinase PfkB" evidence="3">
    <location>
        <begin position="7"/>
        <end position="116"/>
    </location>
</feature>
<accession>A0A7C1P1L9</accession>